<reference evidence="9" key="1">
    <citation type="journal article" date="2020" name="Ecol. Evol.">
        <title>Genome structure and content of the rice root-knot nematode (Meloidogyne graminicola).</title>
        <authorList>
            <person name="Phan N.T."/>
            <person name="Danchin E.G.J."/>
            <person name="Klopp C."/>
            <person name="Perfus-Barbeoch L."/>
            <person name="Kozlowski D.K."/>
            <person name="Koutsovoulos G.D."/>
            <person name="Lopez-Roques C."/>
            <person name="Bouchez O."/>
            <person name="Zahm M."/>
            <person name="Besnard G."/>
            <person name="Bellafiore S."/>
        </authorList>
    </citation>
    <scope>NUCLEOTIDE SEQUENCE</scope>
    <source>
        <strain evidence="9">VN-18</strain>
    </source>
</reference>
<dbReference type="Pfam" id="PF00125">
    <property type="entry name" value="Histone"/>
    <property type="match status" value="1"/>
</dbReference>
<proteinExistence type="inferred from homology"/>
<dbReference type="AlphaFoldDB" id="A0A8S9ZR97"/>
<keyword evidence="7" id="KW-0544">Nucleosome core</keyword>
<dbReference type="SMART" id="SM00428">
    <property type="entry name" value="H3"/>
    <property type="match status" value="1"/>
</dbReference>
<dbReference type="GO" id="GO:0046982">
    <property type="term" value="F:protein heterodimerization activity"/>
    <property type="evidence" value="ECO:0007669"/>
    <property type="project" value="InterPro"/>
</dbReference>
<keyword evidence="10" id="KW-1185">Reference proteome</keyword>
<dbReference type="SUPFAM" id="SSF47113">
    <property type="entry name" value="Histone-fold"/>
    <property type="match status" value="1"/>
</dbReference>
<dbReference type="FunFam" id="1.10.20.10:FF:000085">
    <property type="entry name" value="Histone H3.2"/>
    <property type="match status" value="1"/>
</dbReference>
<comment type="caution">
    <text evidence="9">The sequence shown here is derived from an EMBL/GenBank/DDBJ whole genome shotgun (WGS) entry which is preliminary data.</text>
</comment>
<evidence type="ECO:0000313" key="9">
    <source>
        <dbReference type="EMBL" id="KAF7635764.1"/>
    </source>
</evidence>
<dbReference type="InterPro" id="IPR000164">
    <property type="entry name" value="Histone_H3/CENP-A"/>
</dbReference>
<sequence length="162" mass="18547">MARTKQTAKKSAGFRQEIAAKALATKRPRVQLATKRCPRAFPNYKELPPVRMQQKRYHKKGSLALKEIRRFQKSTNLLIPRARFIRLVRDVANSLSGENYKWRGLALIALQEAAEAYLVNLFEDTNLCALHASRVTIMPKDMQLVRKIRGETTTIPSISLTR</sequence>
<dbReference type="InterPro" id="IPR009072">
    <property type="entry name" value="Histone-fold"/>
</dbReference>
<evidence type="ECO:0000256" key="4">
    <source>
        <dbReference type="ARBA" id="ARBA00022454"/>
    </source>
</evidence>
<evidence type="ECO:0000256" key="5">
    <source>
        <dbReference type="ARBA" id="ARBA00023125"/>
    </source>
</evidence>
<dbReference type="CDD" id="cd22911">
    <property type="entry name" value="HFD_H3"/>
    <property type="match status" value="1"/>
</dbReference>
<evidence type="ECO:0000256" key="2">
    <source>
        <dbReference type="ARBA" id="ARBA00004286"/>
    </source>
</evidence>
<dbReference type="GO" id="GO:0003677">
    <property type="term" value="F:DNA binding"/>
    <property type="evidence" value="ECO:0007669"/>
    <property type="project" value="UniProtKB-KW"/>
</dbReference>
<comment type="subcellular location">
    <subcellularLocation>
        <location evidence="2">Chromosome</location>
    </subcellularLocation>
    <subcellularLocation>
        <location evidence="1">Nucleus</location>
    </subcellularLocation>
</comment>
<dbReference type="PRINTS" id="PR00622">
    <property type="entry name" value="HISTONEH3"/>
</dbReference>
<evidence type="ECO:0000256" key="1">
    <source>
        <dbReference type="ARBA" id="ARBA00004123"/>
    </source>
</evidence>
<gene>
    <name evidence="9" type="ORF">Mgra_00004855</name>
</gene>
<evidence type="ECO:0000256" key="3">
    <source>
        <dbReference type="ARBA" id="ARBA00010343"/>
    </source>
</evidence>
<dbReference type="GO" id="GO:0000786">
    <property type="term" value="C:nucleosome"/>
    <property type="evidence" value="ECO:0007669"/>
    <property type="project" value="UniProtKB-KW"/>
</dbReference>
<organism evidence="9 10">
    <name type="scientific">Meloidogyne graminicola</name>
    <dbReference type="NCBI Taxonomy" id="189291"/>
    <lineage>
        <taxon>Eukaryota</taxon>
        <taxon>Metazoa</taxon>
        <taxon>Ecdysozoa</taxon>
        <taxon>Nematoda</taxon>
        <taxon>Chromadorea</taxon>
        <taxon>Rhabditida</taxon>
        <taxon>Tylenchina</taxon>
        <taxon>Tylenchomorpha</taxon>
        <taxon>Tylenchoidea</taxon>
        <taxon>Meloidogynidae</taxon>
        <taxon>Meloidogyninae</taxon>
        <taxon>Meloidogyne</taxon>
    </lineage>
</organism>
<dbReference type="Gene3D" id="1.10.20.10">
    <property type="entry name" value="Histone, subunit A"/>
    <property type="match status" value="1"/>
</dbReference>
<keyword evidence="5" id="KW-0238">DNA-binding</keyword>
<dbReference type="OrthoDB" id="420022at2759"/>
<comment type="similarity">
    <text evidence="3">Belongs to the histone H3 family.</text>
</comment>
<feature type="domain" description="Core Histone H2A/H2B/H3" evidence="8">
    <location>
        <begin position="60"/>
        <end position="148"/>
    </location>
</feature>
<protein>
    <submittedName>
        <fullName evidence="9">Histone domain-containing protein</fullName>
    </submittedName>
</protein>
<keyword evidence="4" id="KW-0158">Chromosome</keyword>
<evidence type="ECO:0000256" key="6">
    <source>
        <dbReference type="ARBA" id="ARBA00023242"/>
    </source>
</evidence>
<evidence type="ECO:0000259" key="8">
    <source>
        <dbReference type="Pfam" id="PF00125"/>
    </source>
</evidence>
<dbReference type="PANTHER" id="PTHR11426">
    <property type="entry name" value="HISTONE H3"/>
    <property type="match status" value="1"/>
</dbReference>
<dbReference type="InterPro" id="IPR007125">
    <property type="entry name" value="H2A/H2B/H3"/>
</dbReference>
<evidence type="ECO:0000313" key="10">
    <source>
        <dbReference type="Proteomes" id="UP000605970"/>
    </source>
</evidence>
<accession>A0A8S9ZR97</accession>
<dbReference type="GO" id="GO:0030527">
    <property type="term" value="F:structural constituent of chromatin"/>
    <property type="evidence" value="ECO:0007669"/>
    <property type="project" value="InterPro"/>
</dbReference>
<keyword evidence="6" id="KW-0539">Nucleus</keyword>
<evidence type="ECO:0000256" key="7">
    <source>
        <dbReference type="ARBA" id="ARBA00023269"/>
    </source>
</evidence>
<dbReference type="GO" id="GO:0005634">
    <property type="term" value="C:nucleus"/>
    <property type="evidence" value="ECO:0007669"/>
    <property type="project" value="UniProtKB-SubCell"/>
</dbReference>
<dbReference type="Proteomes" id="UP000605970">
    <property type="component" value="Unassembled WGS sequence"/>
</dbReference>
<dbReference type="EMBL" id="JABEBT010000038">
    <property type="protein sequence ID" value="KAF7635764.1"/>
    <property type="molecule type" value="Genomic_DNA"/>
</dbReference>
<name>A0A8S9ZR97_9BILA</name>